<dbReference type="AlphaFoldDB" id="A0A6A5RRY4"/>
<dbReference type="Proteomes" id="UP000800082">
    <property type="component" value="Unassembled WGS sequence"/>
</dbReference>
<evidence type="ECO:0000256" key="1">
    <source>
        <dbReference type="SAM" id="SignalP"/>
    </source>
</evidence>
<proteinExistence type="predicted"/>
<accession>A0A6A5RRY4</accession>
<feature type="signal peptide" evidence="1">
    <location>
        <begin position="1"/>
        <end position="25"/>
    </location>
</feature>
<keyword evidence="1" id="KW-0732">Signal</keyword>
<dbReference type="GeneID" id="54355682"/>
<gene>
    <name evidence="2" type="ORF">M421DRAFT_92160</name>
</gene>
<sequence>MKGVPLVLLSLCFLNAYQTTNPTRARPATAPTAIAAIFPVESLSEPPSELGAVLPVEHALVHELIGPAVSDLDMVVLIVVAGTKDDAVLVTLDNAAAPGLFSVHRVPSPSPALSVSFNVSASMSRKKSGPV</sequence>
<organism evidence="2 3">
    <name type="scientific">Didymella exigua CBS 183.55</name>
    <dbReference type="NCBI Taxonomy" id="1150837"/>
    <lineage>
        <taxon>Eukaryota</taxon>
        <taxon>Fungi</taxon>
        <taxon>Dikarya</taxon>
        <taxon>Ascomycota</taxon>
        <taxon>Pezizomycotina</taxon>
        <taxon>Dothideomycetes</taxon>
        <taxon>Pleosporomycetidae</taxon>
        <taxon>Pleosporales</taxon>
        <taxon>Pleosporineae</taxon>
        <taxon>Didymellaceae</taxon>
        <taxon>Didymella</taxon>
    </lineage>
</organism>
<evidence type="ECO:0000313" key="2">
    <source>
        <dbReference type="EMBL" id="KAF1929056.1"/>
    </source>
</evidence>
<evidence type="ECO:0008006" key="4">
    <source>
        <dbReference type="Google" id="ProtNLM"/>
    </source>
</evidence>
<keyword evidence="3" id="KW-1185">Reference proteome</keyword>
<dbReference type="EMBL" id="ML978967">
    <property type="protein sequence ID" value="KAF1929056.1"/>
    <property type="molecule type" value="Genomic_DNA"/>
</dbReference>
<evidence type="ECO:0000313" key="3">
    <source>
        <dbReference type="Proteomes" id="UP000800082"/>
    </source>
</evidence>
<name>A0A6A5RRY4_9PLEO</name>
<dbReference type="RefSeq" id="XP_033449304.1">
    <property type="nucleotide sequence ID" value="XM_033598015.1"/>
</dbReference>
<feature type="chain" id="PRO_5025354525" description="Secreted protein" evidence="1">
    <location>
        <begin position="26"/>
        <end position="131"/>
    </location>
</feature>
<reference evidence="2" key="1">
    <citation type="journal article" date="2020" name="Stud. Mycol.">
        <title>101 Dothideomycetes genomes: a test case for predicting lifestyles and emergence of pathogens.</title>
        <authorList>
            <person name="Haridas S."/>
            <person name="Albert R."/>
            <person name="Binder M."/>
            <person name="Bloem J."/>
            <person name="Labutti K."/>
            <person name="Salamov A."/>
            <person name="Andreopoulos B."/>
            <person name="Baker S."/>
            <person name="Barry K."/>
            <person name="Bills G."/>
            <person name="Bluhm B."/>
            <person name="Cannon C."/>
            <person name="Castanera R."/>
            <person name="Culley D."/>
            <person name="Daum C."/>
            <person name="Ezra D."/>
            <person name="Gonzalez J."/>
            <person name="Henrissat B."/>
            <person name="Kuo A."/>
            <person name="Liang C."/>
            <person name="Lipzen A."/>
            <person name="Lutzoni F."/>
            <person name="Magnuson J."/>
            <person name="Mondo S."/>
            <person name="Nolan M."/>
            <person name="Ohm R."/>
            <person name="Pangilinan J."/>
            <person name="Park H.-J."/>
            <person name="Ramirez L."/>
            <person name="Alfaro M."/>
            <person name="Sun H."/>
            <person name="Tritt A."/>
            <person name="Yoshinaga Y."/>
            <person name="Zwiers L.-H."/>
            <person name="Turgeon B."/>
            <person name="Goodwin S."/>
            <person name="Spatafora J."/>
            <person name="Crous P."/>
            <person name="Grigoriev I."/>
        </authorList>
    </citation>
    <scope>NUCLEOTIDE SEQUENCE</scope>
    <source>
        <strain evidence="2">CBS 183.55</strain>
    </source>
</reference>
<protein>
    <recommendedName>
        <fullName evidence="4">Secreted protein</fullName>
    </recommendedName>
</protein>